<organism evidence="1 2">
    <name type="scientific">Fusarium piperis</name>
    <dbReference type="NCBI Taxonomy" id="1435070"/>
    <lineage>
        <taxon>Eukaryota</taxon>
        <taxon>Fungi</taxon>
        <taxon>Dikarya</taxon>
        <taxon>Ascomycota</taxon>
        <taxon>Pezizomycotina</taxon>
        <taxon>Sordariomycetes</taxon>
        <taxon>Hypocreomycetidae</taxon>
        <taxon>Hypocreales</taxon>
        <taxon>Nectriaceae</taxon>
        <taxon>Fusarium</taxon>
        <taxon>Fusarium solani species complex</taxon>
    </lineage>
</organism>
<dbReference type="OrthoDB" id="2394218at2759"/>
<name>A0A9W8WN86_9HYPO</name>
<proteinExistence type="predicted"/>
<accession>A0A9W8WN86</accession>
<sequence length="281" mass="31394">MSADLVIGIDIGASGTGVAWGQRGTGEHKFLHWDETLDIVKTPTRVFYRGEDLIAWGLQAPDHQRSDVSVKEWFKLEADKDLKRKDTRKLYIDFMTCLYNELSKRYAPEMLGKTSWEDARIHFLFSVPAMWGDHTIDAFRDFASDAGFGRLSGHTLGIGMTEPQAVAAFELSRSDAGARFKPGQVVLVVDAGGGTGARNAIGSIYIDEEFELKAKQALESLQPGLGPEAEYLAWKMRSSPEFQDAKHEFGTNEELVYEFPVAAYSDDLKGPLQRESFVFNR</sequence>
<protein>
    <submittedName>
        <fullName evidence="1">Uncharacterized protein</fullName>
    </submittedName>
</protein>
<gene>
    <name evidence="1" type="ORF">N0V84_000391</name>
</gene>
<dbReference type="PANTHER" id="PTHR42749:SF1">
    <property type="entry name" value="CELL SHAPE-DETERMINING PROTEIN MREB"/>
    <property type="match status" value="1"/>
</dbReference>
<dbReference type="Gene3D" id="3.30.420.40">
    <property type="match status" value="1"/>
</dbReference>
<dbReference type="EMBL" id="JAPEUR010000004">
    <property type="protein sequence ID" value="KAJ4329041.1"/>
    <property type="molecule type" value="Genomic_DNA"/>
</dbReference>
<dbReference type="InterPro" id="IPR043129">
    <property type="entry name" value="ATPase_NBD"/>
</dbReference>
<dbReference type="PANTHER" id="PTHR42749">
    <property type="entry name" value="CELL SHAPE-DETERMINING PROTEIN MREB"/>
    <property type="match status" value="1"/>
</dbReference>
<dbReference type="AlphaFoldDB" id="A0A9W8WN86"/>
<keyword evidence="2" id="KW-1185">Reference proteome</keyword>
<reference evidence="1" key="1">
    <citation type="submission" date="2022-10" db="EMBL/GenBank/DDBJ databases">
        <title>Tapping the CABI collections for fungal endophytes: first genome assemblies for Collariella, Neodidymelliopsis, Ascochyta clinopodiicola, Didymella pomorum, Didymosphaeria variabile, Neocosmospora piperis and Neocucurbitaria cava.</title>
        <authorList>
            <person name="Hill R."/>
        </authorList>
    </citation>
    <scope>NUCLEOTIDE SEQUENCE</scope>
    <source>
        <strain evidence="1">IMI 366586</strain>
    </source>
</reference>
<evidence type="ECO:0000313" key="2">
    <source>
        <dbReference type="Proteomes" id="UP001140502"/>
    </source>
</evidence>
<evidence type="ECO:0000313" key="1">
    <source>
        <dbReference type="EMBL" id="KAJ4329041.1"/>
    </source>
</evidence>
<dbReference type="Proteomes" id="UP001140502">
    <property type="component" value="Unassembled WGS sequence"/>
</dbReference>
<comment type="caution">
    <text evidence="1">The sequence shown here is derived from an EMBL/GenBank/DDBJ whole genome shotgun (WGS) entry which is preliminary data.</text>
</comment>
<dbReference type="SUPFAM" id="SSF53067">
    <property type="entry name" value="Actin-like ATPase domain"/>
    <property type="match status" value="1"/>
</dbReference>
<dbReference type="CDD" id="cd10170">
    <property type="entry name" value="ASKHA_NBD_HSP70"/>
    <property type="match status" value="1"/>
</dbReference>